<gene>
    <name evidence="1" type="ORF">ALTATR162_LOCUS9972</name>
</gene>
<organism evidence="1 2">
    <name type="scientific">Alternaria atra</name>
    <dbReference type="NCBI Taxonomy" id="119953"/>
    <lineage>
        <taxon>Eukaryota</taxon>
        <taxon>Fungi</taxon>
        <taxon>Dikarya</taxon>
        <taxon>Ascomycota</taxon>
        <taxon>Pezizomycotina</taxon>
        <taxon>Dothideomycetes</taxon>
        <taxon>Pleosporomycetidae</taxon>
        <taxon>Pleosporales</taxon>
        <taxon>Pleosporineae</taxon>
        <taxon>Pleosporaceae</taxon>
        <taxon>Alternaria</taxon>
        <taxon>Alternaria sect. Ulocladioides</taxon>
    </lineage>
</organism>
<comment type="caution">
    <text evidence="1">The sequence shown here is derived from an EMBL/GenBank/DDBJ whole genome shotgun (WGS) entry which is preliminary data.</text>
</comment>
<dbReference type="AlphaFoldDB" id="A0A8J2NA67"/>
<dbReference type="InterPro" id="IPR002110">
    <property type="entry name" value="Ankyrin_rpt"/>
</dbReference>
<dbReference type="GeneID" id="67022252"/>
<dbReference type="Gene3D" id="1.25.40.20">
    <property type="entry name" value="Ankyrin repeat-containing domain"/>
    <property type="match status" value="1"/>
</dbReference>
<protein>
    <submittedName>
        <fullName evidence="1">Uncharacterized protein</fullName>
    </submittedName>
</protein>
<reference evidence="1" key="1">
    <citation type="submission" date="2021-05" db="EMBL/GenBank/DDBJ databases">
        <authorList>
            <person name="Stam R."/>
        </authorList>
    </citation>
    <scope>NUCLEOTIDE SEQUENCE</scope>
    <source>
        <strain evidence="1">CS162</strain>
    </source>
</reference>
<proteinExistence type="predicted"/>
<dbReference type="SMART" id="SM00248">
    <property type="entry name" value="ANK"/>
    <property type="match status" value="2"/>
</dbReference>
<accession>A0A8J2NA67</accession>
<dbReference type="SUPFAM" id="SSF48403">
    <property type="entry name" value="Ankyrin repeat"/>
    <property type="match status" value="1"/>
</dbReference>
<dbReference type="EMBL" id="CAJRGZ010000027">
    <property type="protein sequence ID" value="CAG5182061.1"/>
    <property type="molecule type" value="Genomic_DNA"/>
</dbReference>
<name>A0A8J2NA67_9PLEO</name>
<evidence type="ECO:0000313" key="2">
    <source>
        <dbReference type="Proteomes" id="UP000676310"/>
    </source>
</evidence>
<keyword evidence="2" id="KW-1185">Reference proteome</keyword>
<dbReference type="OrthoDB" id="366390at2759"/>
<evidence type="ECO:0000313" key="1">
    <source>
        <dbReference type="EMBL" id="CAG5182061.1"/>
    </source>
</evidence>
<dbReference type="Proteomes" id="UP000676310">
    <property type="component" value="Unassembled WGS sequence"/>
</dbReference>
<dbReference type="InterPro" id="IPR036770">
    <property type="entry name" value="Ankyrin_rpt-contain_sf"/>
</dbReference>
<sequence>MGLLDLPPEIFERIITHYVDARGIRRAWRRRDVCRTFHDHINTEVLGRQPASAYLSRSDSLFVRNILSSFLEYRSFALYGAHDVLPTHTNKIVNIFVSVAGDTSPKQHLVWIRRVSEALVRSYTIPNACKLAYKPNDKDRSNLALSSGQQEAFNIAIIMGEKDVVSAHAAEQGVSMWAKKAAGLNLGHPLELATRRGNLDMVEILLAHAQRSTVIKDMKQQTSTVVKSIGHALQGNEPIALAVLDWYLSNVKRSDAWQRLDWFREACRSGMTRFLTRLIEGVTPFLSDLLRTGFLQIANPDCDRSVRILPRKVQHFDALILCFLDVGLFDRSNINSCERNSSMFGGNPDGLLDVAVRSGILDVIQRVLDAGAHADGILSGAREMSYPLREAVQRKRFDVVKLLVEYDADPHSDLGA</sequence>
<dbReference type="RefSeq" id="XP_043173543.1">
    <property type="nucleotide sequence ID" value="XM_043317608.1"/>
</dbReference>